<organism evidence="1 2">
    <name type="scientific">Ramlibacter terrae</name>
    <dbReference type="NCBI Taxonomy" id="2732511"/>
    <lineage>
        <taxon>Bacteria</taxon>
        <taxon>Pseudomonadati</taxon>
        <taxon>Pseudomonadota</taxon>
        <taxon>Betaproteobacteria</taxon>
        <taxon>Burkholderiales</taxon>
        <taxon>Comamonadaceae</taxon>
        <taxon>Ramlibacter</taxon>
    </lineage>
</organism>
<dbReference type="Proteomes" id="UP000500826">
    <property type="component" value="Chromosome"/>
</dbReference>
<sequence length="373" mass="41307">METHTPSAAQTLLDALSRPLDPLRLRRQMQLFPTILGLRPGQPGLPSDEFLANFLSGRRSYQAILRRGFGKDFKNFQNYALQRVETTPAVRARLVEAAGGDEQVLETLAQCTRAGALTAGLSHLVRMAEGTAFQVMAALLSGSLKCPHCKRELISRPALWWSDQPCALGTAEYRFIDRILYDVLAITLLPLVMRSNWDQKIAAVAHLASLSEPGAHPFRRWLDLVRKAYRAKDLTALAARARLEDTQPETLQRCSRGEMLTVETIQEVTAALANPQPLRELGMRSRVLAFAVDFLVAADDRPEALTQDAAQAVIQARLLRLGQDLRFNFVKPVRPLTRAGLYSLELHPIRGVSPNVSPSPIRNLSTGAVHSEP</sequence>
<protein>
    <recommendedName>
        <fullName evidence="3">TniQ protein</fullName>
    </recommendedName>
</protein>
<keyword evidence="2" id="KW-1185">Reference proteome</keyword>
<name>A0ABX6P7B7_9BURK</name>
<evidence type="ECO:0008006" key="3">
    <source>
        <dbReference type="Google" id="ProtNLM"/>
    </source>
</evidence>
<evidence type="ECO:0000313" key="1">
    <source>
        <dbReference type="EMBL" id="QJW85265.1"/>
    </source>
</evidence>
<gene>
    <name evidence="1" type="ORF">HK414_23255</name>
</gene>
<evidence type="ECO:0000313" key="2">
    <source>
        <dbReference type="Proteomes" id="UP000500826"/>
    </source>
</evidence>
<reference evidence="1 2" key="2">
    <citation type="submission" date="2020-05" db="EMBL/GenBank/DDBJ databases">
        <authorList>
            <person name="Khan S.A."/>
            <person name="Jeon C.O."/>
            <person name="Chun B.H."/>
        </authorList>
    </citation>
    <scope>NUCLEOTIDE SEQUENCE [LARGE SCALE GENOMIC DNA]</scope>
    <source>
        <strain evidence="1 2">H242</strain>
    </source>
</reference>
<reference evidence="1 2" key="1">
    <citation type="submission" date="2020-05" db="EMBL/GenBank/DDBJ databases">
        <title>Ramlibacter rhizophilus sp. nov., isolated from rhizosphere soil of national flower Mugunghwa from South Korea.</title>
        <authorList>
            <person name="Zheng-Fei Y."/>
            <person name="Huan T."/>
        </authorList>
    </citation>
    <scope>NUCLEOTIDE SEQUENCE [LARGE SCALE GENOMIC DNA]</scope>
    <source>
        <strain evidence="1 2">H242</strain>
    </source>
</reference>
<proteinExistence type="predicted"/>
<dbReference type="EMBL" id="CP053418">
    <property type="protein sequence ID" value="QJW85265.1"/>
    <property type="molecule type" value="Genomic_DNA"/>
</dbReference>
<accession>A0ABX6P7B7</accession>